<evidence type="ECO:0000313" key="10">
    <source>
        <dbReference type="EMBL" id="OXU30931.1"/>
    </source>
</evidence>
<dbReference type="PANTHER" id="PTHR46393">
    <property type="entry name" value="SUSHI DOMAIN-CONTAINING PROTEIN"/>
    <property type="match status" value="1"/>
</dbReference>
<evidence type="ECO:0000256" key="1">
    <source>
        <dbReference type="ARBA" id="ARBA00022659"/>
    </source>
</evidence>
<name>A0A232FJL9_9HYME</name>
<dbReference type="SUPFAM" id="SSF57535">
    <property type="entry name" value="Complement control module/SCR domain"/>
    <property type="match status" value="5"/>
</dbReference>
<feature type="chain" id="PRO_5013167152" description="Locomotion-related protein Hikaru genki" evidence="7">
    <location>
        <begin position="27"/>
        <end position="476"/>
    </location>
</feature>
<accession>A0A232FJL9</accession>
<evidence type="ECO:0000313" key="11">
    <source>
        <dbReference type="Proteomes" id="UP000215335"/>
    </source>
</evidence>
<dbReference type="InterPro" id="IPR003599">
    <property type="entry name" value="Ig_sub"/>
</dbReference>
<keyword evidence="5" id="KW-0325">Glycoprotein</keyword>
<dbReference type="InterPro" id="IPR036179">
    <property type="entry name" value="Ig-like_dom_sf"/>
</dbReference>
<dbReference type="PANTHER" id="PTHR46393:SF7">
    <property type="entry name" value="COMPLEMENT C2"/>
    <property type="match status" value="1"/>
</dbReference>
<sequence length="476" mass="52838">MRTRMTWMASWLVLALSIANTGFCHGKQGVLSLEVRDTTTSPQLECKLEGLHPLLIVTYKNITISVDKIKVPHSERVTVRCRELGKYKLIGEPLLHCRNGVWNGQLPTCIPTTSISNYTEDVPPTILFGLPAGSAAFEPSGALAVFPGSILHLECLFARRLGNPEWTWTSNFRQYLTGWAIAAFERDWKYRLSIYYAKAQDSGVYTCTTPRGLTNSIRVRVVDVHCPMLSATEPPLIAKIEGPRLGESATFECPHGYRLEGASSMTCQYNGKWSADVPHCEAIICPAVQPMNPNLQLLEHNNSYGGRALFTCMWGHRLRGPQAIKCGSDGAWSGSIPTCTEITCPTPPVPKNGRIVDHEQQLRQQHSKRRTHRVGALVRFSCLPGHQLIGQASVICTENGTWSHQPPICDVRCPYPGDPPHGRIAPLKFWYKSGDTIQVTCSPGYVTPLEPVRKPTCRENGIWSGPPPPCRSYRDV</sequence>
<dbReference type="CDD" id="cd00033">
    <property type="entry name" value="CCP"/>
    <property type="match status" value="5"/>
</dbReference>
<proteinExistence type="predicted"/>
<evidence type="ECO:0008006" key="12">
    <source>
        <dbReference type="Google" id="ProtNLM"/>
    </source>
</evidence>
<dbReference type="InterPro" id="IPR007110">
    <property type="entry name" value="Ig-like_dom"/>
</dbReference>
<dbReference type="AlphaFoldDB" id="A0A232FJL9"/>
<evidence type="ECO:0000256" key="3">
    <source>
        <dbReference type="ARBA" id="ARBA00022737"/>
    </source>
</evidence>
<dbReference type="OrthoDB" id="6127264at2759"/>
<keyword evidence="3" id="KW-0677">Repeat</keyword>
<dbReference type="SMART" id="SM00032">
    <property type="entry name" value="CCP"/>
    <property type="match status" value="5"/>
</dbReference>
<dbReference type="PROSITE" id="PS50923">
    <property type="entry name" value="SUSHI"/>
    <property type="match status" value="5"/>
</dbReference>
<dbReference type="Pfam" id="PF00084">
    <property type="entry name" value="Sushi"/>
    <property type="match status" value="4"/>
</dbReference>
<keyword evidence="11" id="KW-1185">Reference proteome</keyword>
<keyword evidence="4 6" id="KW-1015">Disulfide bond</keyword>
<dbReference type="SUPFAM" id="SSF48726">
    <property type="entry name" value="Immunoglobulin"/>
    <property type="match status" value="1"/>
</dbReference>
<dbReference type="EMBL" id="NNAY01000104">
    <property type="protein sequence ID" value="OXU30931.1"/>
    <property type="molecule type" value="Genomic_DNA"/>
</dbReference>
<keyword evidence="1 6" id="KW-0768">Sushi</keyword>
<gene>
    <name evidence="10" type="ORF">TSAR_013159</name>
</gene>
<comment type="caution">
    <text evidence="6">Lacks conserved residue(s) required for the propagation of feature annotation.</text>
</comment>
<feature type="domain" description="Ig-like" evidence="8">
    <location>
        <begin position="131"/>
        <end position="220"/>
    </location>
</feature>
<keyword evidence="2 7" id="KW-0732">Signal</keyword>
<feature type="domain" description="Sushi" evidence="9">
    <location>
        <begin position="224"/>
        <end position="282"/>
    </location>
</feature>
<evidence type="ECO:0000256" key="6">
    <source>
        <dbReference type="PROSITE-ProRule" id="PRU00302"/>
    </source>
</evidence>
<protein>
    <recommendedName>
        <fullName evidence="12">Locomotion-related protein Hikaru genki</fullName>
    </recommendedName>
</protein>
<feature type="domain" description="Sushi" evidence="9">
    <location>
        <begin position="342"/>
        <end position="411"/>
    </location>
</feature>
<feature type="signal peptide" evidence="7">
    <location>
        <begin position="1"/>
        <end position="26"/>
    </location>
</feature>
<dbReference type="InterPro" id="IPR000436">
    <property type="entry name" value="Sushi_SCR_CCP_dom"/>
</dbReference>
<feature type="disulfide bond" evidence="6">
    <location>
        <begin position="382"/>
        <end position="409"/>
    </location>
</feature>
<evidence type="ECO:0000259" key="8">
    <source>
        <dbReference type="PROSITE" id="PS50835"/>
    </source>
</evidence>
<feature type="domain" description="Sushi" evidence="9">
    <location>
        <begin position="44"/>
        <end position="111"/>
    </location>
</feature>
<feature type="domain" description="Sushi" evidence="9">
    <location>
        <begin position="412"/>
        <end position="472"/>
    </location>
</feature>
<dbReference type="InterPro" id="IPR035976">
    <property type="entry name" value="Sushi/SCR/CCP_sf"/>
</dbReference>
<evidence type="ECO:0000256" key="7">
    <source>
        <dbReference type="SAM" id="SignalP"/>
    </source>
</evidence>
<dbReference type="PROSITE" id="PS50835">
    <property type="entry name" value="IG_LIKE"/>
    <property type="match status" value="1"/>
</dbReference>
<dbReference type="Gene3D" id="2.10.70.10">
    <property type="entry name" value="Complement Module, domain 1"/>
    <property type="match status" value="5"/>
</dbReference>
<comment type="caution">
    <text evidence="10">The sequence shown here is derived from an EMBL/GenBank/DDBJ whole genome shotgun (WGS) entry which is preliminary data.</text>
</comment>
<dbReference type="Gene3D" id="2.60.40.10">
    <property type="entry name" value="Immunoglobulins"/>
    <property type="match status" value="1"/>
</dbReference>
<dbReference type="Proteomes" id="UP000215335">
    <property type="component" value="Unassembled WGS sequence"/>
</dbReference>
<dbReference type="InterPro" id="IPR013783">
    <property type="entry name" value="Ig-like_fold"/>
</dbReference>
<organism evidence="10 11">
    <name type="scientific">Trichomalopsis sarcophagae</name>
    <dbReference type="NCBI Taxonomy" id="543379"/>
    <lineage>
        <taxon>Eukaryota</taxon>
        <taxon>Metazoa</taxon>
        <taxon>Ecdysozoa</taxon>
        <taxon>Arthropoda</taxon>
        <taxon>Hexapoda</taxon>
        <taxon>Insecta</taxon>
        <taxon>Pterygota</taxon>
        <taxon>Neoptera</taxon>
        <taxon>Endopterygota</taxon>
        <taxon>Hymenoptera</taxon>
        <taxon>Apocrita</taxon>
        <taxon>Proctotrupomorpha</taxon>
        <taxon>Chalcidoidea</taxon>
        <taxon>Pteromalidae</taxon>
        <taxon>Pteromalinae</taxon>
        <taxon>Trichomalopsis</taxon>
    </lineage>
</organism>
<dbReference type="SMART" id="SM00409">
    <property type="entry name" value="IG"/>
    <property type="match status" value="1"/>
</dbReference>
<dbReference type="STRING" id="543379.A0A232FJL9"/>
<evidence type="ECO:0000256" key="4">
    <source>
        <dbReference type="ARBA" id="ARBA00023157"/>
    </source>
</evidence>
<evidence type="ECO:0000256" key="2">
    <source>
        <dbReference type="ARBA" id="ARBA00022729"/>
    </source>
</evidence>
<feature type="domain" description="Sushi" evidence="9">
    <location>
        <begin position="283"/>
        <end position="341"/>
    </location>
</feature>
<evidence type="ECO:0000256" key="5">
    <source>
        <dbReference type="ARBA" id="ARBA00023180"/>
    </source>
</evidence>
<reference evidence="10 11" key="1">
    <citation type="journal article" date="2017" name="Curr. Biol.">
        <title>The Evolution of Venom by Co-option of Single-Copy Genes.</title>
        <authorList>
            <person name="Martinson E.O."/>
            <person name="Mrinalini"/>
            <person name="Kelkar Y.D."/>
            <person name="Chang C.H."/>
            <person name="Werren J.H."/>
        </authorList>
    </citation>
    <scope>NUCLEOTIDE SEQUENCE [LARGE SCALE GENOMIC DNA]</scope>
    <source>
        <strain evidence="10 11">Alberta</strain>
        <tissue evidence="10">Whole body</tissue>
    </source>
</reference>
<evidence type="ECO:0000259" key="9">
    <source>
        <dbReference type="PROSITE" id="PS50923"/>
    </source>
</evidence>
<feature type="disulfide bond" evidence="6">
    <location>
        <begin position="253"/>
        <end position="280"/>
    </location>
</feature>
<feature type="disulfide bond" evidence="6">
    <location>
        <begin position="312"/>
        <end position="339"/>
    </location>
</feature>